<keyword evidence="2" id="KW-0808">Transferase</keyword>
<dbReference type="RefSeq" id="WP_220379157.1">
    <property type="nucleotide sequence ID" value="NZ_CP080544.1"/>
</dbReference>
<dbReference type="SUPFAM" id="SSF53335">
    <property type="entry name" value="S-adenosyl-L-methionine-dependent methyltransferases"/>
    <property type="match status" value="1"/>
</dbReference>
<feature type="domain" description="Methyltransferase type 11" evidence="1">
    <location>
        <begin position="9"/>
        <end position="104"/>
    </location>
</feature>
<proteinExistence type="predicted"/>
<evidence type="ECO:0000313" key="2">
    <source>
        <dbReference type="EMBL" id="QYR52371.1"/>
    </source>
</evidence>
<dbReference type="InterPro" id="IPR013216">
    <property type="entry name" value="Methyltransf_11"/>
</dbReference>
<dbReference type="EMBL" id="CP080544">
    <property type="protein sequence ID" value="QYR52371.1"/>
    <property type="molecule type" value="Genomic_DNA"/>
</dbReference>
<evidence type="ECO:0000259" key="1">
    <source>
        <dbReference type="Pfam" id="PF08241"/>
    </source>
</evidence>
<name>A0ABX8WNF7_9GAMM</name>
<accession>A0ABX8WNF7</accession>
<dbReference type="Pfam" id="PF08241">
    <property type="entry name" value="Methyltransf_11"/>
    <property type="match status" value="1"/>
</dbReference>
<gene>
    <name evidence="2" type="ORF">H8L67_07120</name>
</gene>
<protein>
    <submittedName>
        <fullName evidence="2">Class I SAM-dependent methyltransferase</fullName>
    </submittedName>
</protein>
<dbReference type="GO" id="GO:0032259">
    <property type="term" value="P:methylation"/>
    <property type="evidence" value="ECO:0007669"/>
    <property type="project" value="UniProtKB-KW"/>
</dbReference>
<dbReference type="GO" id="GO:0008168">
    <property type="term" value="F:methyltransferase activity"/>
    <property type="evidence" value="ECO:0007669"/>
    <property type="project" value="UniProtKB-KW"/>
</dbReference>
<sequence>MQASGDRHLDLGCGKFPRNPYDRSALCGVDIRPLTIEGVDYRPANLTLEPIPFDDGHFASVSAFDFIEHVPRMLPSADGRSTRAPFIELMNEVWRVLEPGGRFYAITPAWPNIQAFSDPTHVNIITEDTLAYFVGDNPLGRMYGFQGTFKKLRQDWVNPEQSRHADADNDANALKVKRYDTPAKRLAQSWRHWSRRMRGKPEESFVDQHWLRWELEAVKP</sequence>
<keyword evidence="2" id="KW-0489">Methyltransferase</keyword>
<dbReference type="InterPro" id="IPR029063">
    <property type="entry name" value="SAM-dependent_MTases_sf"/>
</dbReference>
<dbReference type="Gene3D" id="3.40.50.150">
    <property type="entry name" value="Vaccinia Virus protein VP39"/>
    <property type="match status" value="1"/>
</dbReference>
<reference evidence="2 3" key="1">
    <citation type="submission" date="2021-08" db="EMBL/GenBank/DDBJ databases">
        <title>Lysobacter sp. strain CJ11 Genome sequencing and assembly.</title>
        <authorList>
            <person name="Kim I."/>
        </authorList>
    </citation>
    <scope>NUCLEOTIDE SEQUENCE [LARGE SCALE GENOMIC DNA]</scope>
    <source>
        <strain evidence="2 3">CJ11</strain>
    </source>
</reference>
<dbReference type="Proteomes" id="UP000824755">
    <property type="component" value="Chromosome"/>
</dbReference>
<keyword evidence="3" id="KW-1185">Reference proteome</keyword>
<organism evidence="2 3">
    <name type="scientific">Lysobacter soyae</name>
    <dbReference type="NCBI Taxonomy" id="2764185"/>
    <lineage>
        <taxon>Bacteria</taxon>
        <taxon>Pseudomonadati</taxon>
        <taxon>Pseudomonadota</taxon>
        <taxon>Gammaproteobacteria</taxon>
        <taxon>Lysobacterales</taxon>
        <taxon>Lysobacteraceae</taxon>
        <taxon>Lysobacter</taxon>
    </lineage>
</organism>
<evidence type="ECO:0000313" key="3">
    <source>
        <dbReference type="Proteomes" id="UP000824755"/>
    </source>
</evidence>